<feature type="compositionally biased region" description="Polar residues" evidence="1">
    <location>
        <begin position="174"/>
        <end position="188"/>
    </location>
</feature>
<dbReference type="Gene3D" id="3.40.30.10">
    <property type="entry name" value="Glutaredoxin"/>
    <property type="match status" value="1"/>
</dbReference>
<dbReference type="GO" id="GO:0004364">
    <property type="term" value="F:glutathione transferase activity"/>
    <property type="evidence" value="ECO:0007669"/>
    <property type="project" value="InterPro"/>
</dbReference>
<organism evidence="3">
    <name type="scientific">Leptocylindrus danicus</name>
    <dbReference type="NCBI Taxonomy" id="163516"/>
    <lineage>
        <taxon>Eukaryota</taxon>
        <taxon>Sar</taxon>
        <taxon>Stramenopiles</taxon>
        <taxon>Ochrophyta</taxon>
        <taxon>Bacillariophyta</taxon>
        <taxon>Coscinodiscophyceae</taxon>
        <taxon>Chaetocerotophycidae</taxon>
        <taxon>Leptocylindrales</taxon>
        <taxon>Leptocylindraceae</taxon>
        <taxon>Leptocylindrus</taxon>
    </lineage>
</organism>
<dbReference type="SUPFAM" id="SSF52833">
    <property type="entry name" value="Thioredoxin-like"/>
    <property type="match status" value="1"/>
</dbReference>
<dbReference type="SFLD" id="SFLDS00019">
    <property type="entry name" value="Glutathione_Transferase_(cytos"/>
    <property type="match status" value="1"/>
</dbReference>
<accession>A0A7S2L1Y4</accession>
<dbReference type="Pfam" id="PF13409">
    <property type="entry name" value="GST_N_2"/>
    <property type="match status" value="1"/>
</dbReference>
<evidence type="ECO:0000256" key="1">
    <source>
        <dbReference type="SAM" id="MobiDB-lite"/>
    </source>
</evidence>
<dbReference type="EMBL" id="HBGY01022515">
    <property type="protein sequence ID" value="CAD9593545.1"/>
    <property type="molecule type" value="Transcribed_RNA"/>
</dbReference>
<dbReference type="PROSITE" id="PS50405">
    <property type="entry name" value="GST_CTER"/>
    <property type="match status" value="1"/>
</dbReference>
<protein>
    <recommendedName>
        <fullName evidence="2">GST C-terminal domain-containing protein</fullName>
    </recommendedName>
</protein>
<evidence type="ECO:0000313" key="3">
    <source>
        <dbReference type="EMBL" id="CAD9593545.1"/>
    </source>
</evidence>
<dbReference type="SFLD" id="SFLDG01148">
    <property type="entry name" value="Xi_(cytGST)"/>
    <property type="match status" value="1"/>
</dbReference>
<dbReference type="PANTHER" id="PTHR32419:SF6">
    <property type="entry name" value="GLUTATHIONE S-TRANSFERASE OMEGA-LIKE 1-RELATED"/>
    <property type="match status" value="1"/>
</dbReference>
<dbReference type="InterPro" id="IPR040079">
    <property type="entry name" value="Glutathione_S-Trfase"/>
</dbReference>
<evidence type="ECO:0000259" key="2">
    <source>
        <dbReference type="PROSITE" id="PS50405"/>
    </source>
</evidence>
<dbReference type="InterPro" id="IPR016639">
    <property type="entry name" value="GST_Omega/GSH"/>
</dbReference>
<dbReference type="InterPro" id="IPR047047">
    <property type="entry name" value="GST_Omega-like_C"/>
</dbReference>
<dbReference type="SFLD" id="SFLDG01206">
    <property type="entry name" value="Xi.1"/>
    <property type="match status" value="1"/>
</dbReference>
<dbReference type="Gene3D" id="1.20.1050.10">
    <property type="match status" value="1"/>
</dbReference>
<feature type="region of interest" description="Disordered" evidence="1">
    <location>
        <begin position="145"/>
        <end position="199"/>
    </location>
</feature>
<proteinExistence type="predicted"/>
<dbReference type="GO" id="GO:0005737">
    <property type="term" value="C:cytoplasm"/>
    <property type="evidence" value="ECO:0007669"/>
    <property type="project" value="TreeGrafter"/>
</dbReference>
<dbReference type="CDD" id="cd03190">
    <property type="entry name" value="GST_C_Omega_like"/>
    <property type="match status" value="1"/>
</dbReference>
<dbReference type="AlphaFoldDB" id="A0A7S2L1Y4"/>
<feature type="compositionally biased region" description="Polar residues" evidence="1">
    <location>
        <begin position="154"/>
        <end position="164"/>
    </location>
</feature>
<dbReference type="InterPro" id="IPR010987">
    <property type="entry name" value="Glutathione-S-Trfase_C-like"/>
</dbReference>
<dbReference type="Pfam" id="PF13410">
    <property type="entry name" value="GST_C_2"/>
    <property type="match status" value="1"/>
</dbReference>
<gene>
    <name evidence="3" type="ORF">LDAN0321_LOCUS14232</name>
</gene>
<sequence length="614" mass="69395">MHWFPLRSHTRHNKKTITWPIRISLRGGRTRARNIISWTHLEESNHHYHHHLFHGSYSQRHTSAMSSRIQAELEELRRAQVAQSKRKNIKDDGTNGLTAANQFFDKQRQLKQEEQRRREEAQGILRGYKGYVVPGSDEEKALLQEQAKGGKHSFTGSEYHSSPSKGGGAPMTAKTWSGQSTPRNSSRAPSPKNDEAPIITKDAEESVVKAEIEIAAAAAAVADDREEAAQETADDPVAEEQPQEKAAPKPVRRQSSGSADAVMNRMSSSQKKWKEYVPISPKRNGNGSDANNSGEKWRSFISSEPGAQFPPEAGRYHLIAAHACPWAHRCMITRAMKGLQDAISICIVHPIWQRTKPDVENDAHCGWIFANAEGEKLTNTLGLGGPFLACYPGNEPDPIKNVYSVRDLYEMCGDSNGKYTLPILWDLKENTIVSNESVDIMRMFNDSFAQFAKNEDIELYPEELREKIDDVNKWIYPSLNNGVYKCGLAGTQAAYDKAINELTESFDCVDVILQKQKYIAGDVFTEADVRLFVTLIRFDEVYSIYFKTNTRSVMYTPSLMRYCREIYRIPGVAETCNFEQIKAHYFCSHPSLNKLSIIPRGPNFEMKLVQVEDQ</sequence>
<name>A0A7S2L1Y4_9STRA</name>
<dbReference type="InterPro" id="IPR036249">
    <property type="entry name" value="Thioredoxin-like_sf"/>
</dbReference>
<feature type="domain" description="GST C-terminal" evidence="2">
    <location>
        <begin position="447"/>
        <end position="585"/>
    </location>
</feature>
<dbReference type="PANTHER" id="PTHR32419">
    <property type="entry name" value="GLUTATHIONYL-HYDROQUINONE REDUCTASE"/>
    <property type="match status" value="1"/>
</dbReference>
<dbReference type="InterPro" id="IPR036282">
    <property type="entry name" value="Glutathione-S-Trfase_C_sf"/>
</dbReference>
<feature type="compositionally biased region" description="Polar residues" evidence="1">
    <location>
        <begin position="283"/>
        <end position="294"/>
    </location>
</feature>
<dbReference type="SUPFAM" id="SSF47616">
    <property type="entry name" value="GST C-terminal domain-like"/>
    <property type="match status" value="1"/>
</dbReference>
<dbReference type="InterPro" id="IPR004045">
    <property type="entry name" value="Glutathione_S-Trfase_N"/>
</dbReference>
<reference evidence="3" key="1">
    <citation type="submission" date="2021-01" db="EMBL/GenBank/DDBJ databases">
        <authorList>
            <person name="Corre E."/>
            <person name="Pelletier E."/>
            <person name="Niang G."/>
            <person name="Scheremetjew M."/>
            <person name="Finn R."/>
            <person name="Kale V."/>
            <person name="Holt S."/>
            <person name="Cochrane G."/>
            <person name="Meng A."/>
            <person name="Brown T."/>
            <person name="Cohen L."/>
        </authorList>
    </citation>
    <scope>NUCLEOTIDE SEQUENCE</scope>
    <source>
        <strain evidence="3">B650</strain>
    </source>
</reference>
<feature type="region of interest" description="Disordered" evidence="1">
    <location>
        <begin position="221"/>
        <end position="304"/>
    </location>
</feature>